<name>A0A8S5T0M0_9CAUD</name>
<sequence>MHYGVLKNLQISIIPTSKRLKTLQVKEVIRKNEVAWYKRVKNEKGEK</sequence>
<accession>A0A8S5T0M0</accession>
<reference evidence="1" key="1">
    <citation type="journal article" date="2021" name="Proc. Natl. Acad. Sci. U.S.A.">
        <title>A Catalog of Tens of Thousands of Viruses from Human Metagenomes Reveals Hidden Associations with Chronic Diseases.</title>
        <authorList>
            <person name="Tisza M.J."/>
            <person name="Buck C.B."/>
        </authorList>
    </citation>
    <scope>NUCLEOTIDE SEQUENCE</scope>
    <source>
        <strain evidence="1">CteEJ17</strain>
    </source>
</reference>
<evidence type="ECO:0000313" key="1">
    <source>
        <dbReference type="EMBL" id="DAF56877.1"/>
    </source>
</evidence>
<proteinExistence type="predicted"/>
<dbReference type="EMBL" id="BK032723">
    <property type="protein sequence ID" value="DAF56877.1"/>
    <property type="molecule type" value="Genomic_DNA"/>
</dbReference>
<protein>
    <submittedName>
        <fullName evidence="1">Uncharacterized protein</fullName>
    </submittedName>
</protein>
<organism evidence="1">
    <name type="scientific">Siphoviridae sp. cteEJ17</name>
    <dbReference type="NCBI Taxonomy" id="2827904"/>
    <lineage>
        <taxon>Viruses</taxon>
        <taxon>Duplodnaviria</taxon>
        <taxon>Heunggongvirae</taxon>
        <taxon>Uroviricota</taxon>
        <taxon>Caudoviricetes</taxon>
    </lineage>
</organism>